<accession>A0A1M5QF20</accession>
<evidence type="ECO:0000256" key="11">
    <source>
        <dbReference type="RuleBase" id="RU361274"/>
    </source>
</evidence>
<comment type="function">
    <text evidence="2">Purine nucleoside enzyme that catalyzes the phosphorolysis of adenosine and inosine nucleosides, yielding D-ribose 1-phosphate and the respective free bases, adenine and hypoxanthine. Also catalyzes the phosphorolysis of S-methyl-5'-thioadenosine into adenine and S-methyl-5-thio-alpha-D-ribose 1-phosphate. Also has adenosine deaminase activity.</text>
</comment>
<evidence type="ECO:0000256" key="7">
    <source>
        <dbReference type="ARBA" id="ARBA00022833"/>
    </source>
</evidence>
<evidence type="ECO:0000256" key="2">
    <source>
        <dbReference type="ARBA" id="ARBA00003215"/>
    </source>
</evidence>
<name>A0A1M5QF20_9FIRM</name>
<evidence type="ECO:0000256" key="6">
    <source>
        <dbReference type="ARBA" id="ARBA00022801"/>
    </source>
</evidence>
<evidence type="ECO:0000256" key="4">
    <source>
        <dbReference type="ARBA" id="ARBA00022679"/>
    </source>
</evidence>
<dbReference type="RefSeq" id="WP_242939234.1">
    <property type="nucleotide sequence ID" value="NZ_FQXH01000008.1"/>
</dbReference>
<comment type="catalytic activity">
    <reaction evidence="1">
        <text>inosine + phosphate = alpha-D-ribose 1-phosphate + hypoxanthine</text>
        <dbReference type="Rhea" id="RHEA:27646"/>
        <dbReference type="ChEBI" id="CHEBI:17368"/>
        <dbReference type="ChEBI" id="CHEBI:17596"/>
        <dbReference type="ChEBI" id="CHEBI:43474"/>
        <dbReference type="ChEBI" id="CHEBI:57720"/>
        <dbReference type="EC" id="2.4.2.1"/>
    </reaction>
    <physiologicalReaction direction="left-to-right" evidence="1">
        <dbReference type="Rhea" id="RHEA:27647"/>
    </physiologicalReaction>
</comment>
<dbReference type="AlphaFoldDB" id="A0A1M5QF20"/>
<keyword evidence="4" id="KW-0808">Transferase</keyword>
<dbReference type="SUPFAM" id="SSF64438">
    <property type="entry name" value="CNF1/YfiH-like putative cysteine hydrolases"/>
    <property type="match status" value="1"/>
</dbReference>
<proteinExistence type="inferred from homology"/>
<comment type="catalytic activity">
    <reaction evidence="8">
        <text>adenosine + H2O + H(+) = inosine + NH4(+)</text>
        <dbReference type="Rhea" id="RHEA:24408"/>
        <dbReference type="ChEBI" id="CHEBI:15377"/>
        <dbReference type="ChEBI" id="CHEBI:15378"/>
        <dbReference type="ChEBI" id="CHEBI:16335"/>
        <dbReference type="ChEBI" id="CHEBI:17596"/>
        <dbReference type="ChEBI" id="CHEBI:28938"/>
        <dbReference type="EC" id="3.5.4.4"/>
    </reaction>
    <physiologicalReaction direction="left-to-right" evidence="8">
        <dbReference type="Rhea" id="RHEA:24409"/>
    </physiologicalReaction>
</comment>
<evidence type="ECO:0000256" key="1">
    <source>
        <dbReference type="ARBA" id="ARBA00000553"/>
    </source>
</evidence>
<organism evidence="12 13">
    <name type="scientific">Tepidibacter thalassicus DSM 15285</name>
    <dbReference type="NCBI Taxonomy" id="1123350"/>
    <lineage>
        <taxon>Bacteria</taxon>
        <taxon>Bacillati</taxon>
        <taxon>Bacillota</taxon>
        <taxon>Clostridia</taxon>
        <taxon>Peptostreptococcales</taxon>
        <taxon>Peptostreptococcaceae</taxon>
        <taxon>Tepidibacter</taxon>
    </lineage>
</organism>
<dbReference type="PANTHER" id="PTHR30616:SF2">
    <property type="entry name" value="PURINE NUCLEOSIDE PHOSPHORYLASE LACC1"/>
    <property type="match status" value="1"/>
</dbReference>
<dbReference type="Gene3D" id="3.60.140.10">
    <property type="entry name" value="CNF1/YfiH-like putative cysteine hydrolases"/>
    <property type="match status" value="1"/>
</dbReference>
<sequence>MKYIFFDEVKKYPFVKVAFTTKDIDVSKESDREKVCDDLGFNFKNLTFNKQVHGDNVILIDDIEKTGIVNNGDGLITKLSKVPIMVFVADCVSIGFIDIRNNIIGCVHAGWKGTFEEISSNLIIKMKEKFNSKSEDIVCVIGPSIGPCCYEVGIDLIEKFNNKFTNLSDNFYIIKEKKYFLDLWKINEHILIKNGIKRENIVNLNLCTNCNEHLFYSYRRDNKTSKRMGLIIELV</sequence>
<evidence type="ECO:0000256" key="9">
    <source>
        <dbReference type="ARBA" id="ARBA00048968"/>
    </source>
</evidence>
<protein>
    <recommendedName>
        <fullName evidence="11">Purine nucleoside phosphorylase</fullName>
    </recommendedName>
</protein>
<keyword evidence="5" id="KW-0479">Metal-binding</keyword>
<gene>
    <name evidence="12" type="ORF">SAMN02744040_00872</name>
</gene>
<comment type="catalytic activity">
    <reaction evidence="9">
        <text>adenosine + phosphate = alpha-D-ribose 1-phosphate + adenine</text>
        <dbReference type="Rhea" id="RHEA:27642"/>
        <dbReference type="ChEBI" id="CHEBI:16335"/>
        <dbReference type="ChEBI" id="CHEBI:16708"/>
        <dbReference type="ChEBI" id="CHEBI:43474"/>
        <dbReference type="ChEBI" id="CHEBI:57720"/>
        <dbReference type="EC" id="2.4.2.1"/>
    </reaction>
    <physiologicalReaction direction="left-to-right" evidence="9">
        <dbReference type="Rhea" id="RHEA:27643"/>
    </physiologicalReaction>
</comment>
<evidence type="ECO:0000256" key="5">
    <source>
        <dbReference type="ARBA" id="ARBA00022723"/>
    </source>
</evidence>
<dbReference type="STRING" id="1123350.SAMN02744040_00872"/>
<dbReference type="GO" id="GO:0017061">
    <property type="term" value="F:S-methyl-5-thioadenosine phosphorylase activity"/>
    <property type="evidence" value="ECO:0007669"/>
    <property type="project" value="UniProtKB-EC"/>
</dbReference>
<evidence type="ECO:0000256" key="10">
    <source>
        <dbReference type="ARBA" id="ARBA00049893"/>
    </source>
</evidence>
<comment type="catalytic activity">
    <reaction evidence="10">
        <text>S-methyl-5'-thioadenosine + phosphate = 5-(methylsulfanyl)-alpha-D-ribose 1-phosphate + adenine</text>
        <dbReference type="Rhea" id="RHEA:11852"/>
        <dbReference type="ChEBI" id="CHEBI:16708"/>
        <dbReference type="ChEBI" id="CHEBI:17509"/>
        <dbReference type="ChEBI" id="CHEBI:43474"/>
        <dbReference type="ChEBI" id="CHEBI:58533"/>
        <dbReference type="EC" id="2.4.2.28"/>
    </reaction>
    <physiologicalReaction direction="left-to-right" evidence="10">
        <dbReference type="Rhea" id="RHEA:11853"/>
    </physiologicalReaction>
</comment>
<evidence type="ECO:0000256" key="8">
    <source>
        <dbReference type="ARBA" id="ARBA00047989"/>
    </source>
</evidence>
<dbReference type="InterPro" id="IPR003730">
    <property type="entry name" value="Cu_polyphenol_OxRdtase"/>
</dbReference>
<evidence type="ECO:0000313" key="12">
    <source>
        <dbReference type="EMBL" id="SHH12143.1"/>
    </source>
</evidence>
<dbReference type="EMBL" id="FQXH01000008">
    <property type="protein sequence ID" value="SHH12143.1"/>
    <property type="molecule type" value="Genomic_DNA"/>
</dbReference>
<dbReference type="Pfam" id="PF02578">
    <property type="entry name" value="Cu-oxidase_4"/>
    <property type="match status" value="1"/>
</dbReference>
<dbReference type="Proteomes" id="UP000242520">
    <property type="component" value="Unassembled WGS sequence"/>
</dbReference>
<dbReference type="GO" id="GO:0005507">
    <property type="term" value="F:copper ion binding"/>
    <property type="evidence" value="ECO:0007669"/>
    <property type="project" value="TreeGrafter"/>
</dbReference>
<dbReference type="GO" id="GO:0016787">
    <property type="term" value="F:hydrolase activity"/>
    <property type="evidence" value="ECO:0007669"/>
    <property type="project" value="UniProtKB-KW"/>
</dbReference>
<reference evidence="13" key="1">
    <citation type="submission" date="2016-11" db="EMBL/GenBank/DDBJ databases">
        <authorList>
            <person name="Varghese N."/>
            <person name="Submissions S."/>
        </authorList>
    </citation>
    <scope>NUCLEOTIDE SEQUENCE [LARGE SCALE GENOMIC DNA]</scope>
    <source>
        <strain evidence="13">DSM 15285</strain>
    </source>
</reference>
<keyword evidence="7" id="KW-0862">Zinc</keyword>
<dbReference type="InterPro" id="IPR011324">
    <property type="entry name" value="Cytotoxic_necrot_fac-like_cat"/>
</dbReference>
<dbReference type="NCBIfam" id="TIGR00726">
    <property type="entry name" value="peptidoglycan editing factor PgeF"/>
    <property type="match status" value="1"/>
</dbReference>
<dbReference type="CDD" id="cd16833">
    <property type="entry name" value="YfiH"/>
    <property type="match status" value="1"/>
</dbReference>
<evidence type="ECO:0000256" key="3">
    <source>
        <dbReference type="ARBA" id="ARBA00007353"/>
    </source>
</evidence>
<dbReference type="InterPro" id="IPR038371">
    <property type="entry name" value="Cu_polyphenol_OxRdtase_sf"/>
</dbReference>
<evidence type="ECO:0000313" key="13">
    <source>
        <dbReference type="Proteomes" id="UP000242520"/>
    </source>
</evidence>
<keyword evidence="13" id="KW-1185">Reference proteome</keyword>
<dbReference type="PANTHER" id="PTHR30616">
    <property type="entry name" value="UNCHARACTERIZED PROTEIN YFIH"/>
    <property type="match status" value="1"/>
</dbReference>
<keyword evidence="6" id="KW-0378">Hydrolase</keyword>
<comment type="similarity">
    <text evidence="3 11">Belongs to the purine nucleoside phosphorylase YfiH/LACC1 family.</text>
</comment>